<evidence type="ECO:0000259" key="1">
    <source>
        <dbReference type="PROSITE" id="PS50943"/>
    </source>
</evidence>
<dbReference type="CDD" id="cd00093">
    <property type="entry name" value="HTH_XRE"/>
    <property type="match status" value="1"/>
</dbReference>
<evidence type="ECO:0000313" key="3">
    <source>
        <dbReference type="Proteomes" id="UP001501352"/>
    </source>
</evidence>
<organism evidence="2 3">
    <name type="scientific">Brevundimonas kwangchunensis</name>
    <dbReference type="NCBI Taxonomy" id="322163"/>
    <lineage>
        <taxon>Bacteria</taxon>
        <taxon>Pseudomonadati</taxon>
        <taxon>Pseudomonadota</taxon>
        <taxon>Alphaproteobacteria</taxon>
        <taxon>Caulobacterales</taxon>
        <taxon>Caulobacteraceae</taxon>
        <taxon>Brevundimonas</taxon>
    </lineage>
</organism>
<dbReference type="EMBL" id="BAAAGA010000004">
    <property type="protein sequence ID" value="GAA0621609.1"/>
    <property type="molecule type" value="Genomic_DNA"/>
</dbReference>
<dbReference type="Proteomes" id="UP001501352">
    <property type="component" value="Unassembled WGS sequence"/>
</dbReference>
<comment type="caution">
    <text evidence="2">The sequence shown here is derived from an EMBL/GenBank/DDBJ whole genome shotgun (WGS) entry which is preliminary data.</text>
</comment>
<dbReference type="SUPFAM" id="SSF47413">
    <property type="entry name" value="lambda repressor-like DNA-binding domains"/>
    <property type="match status" value="1"/>
</dbReference>
<dbReference type="PROSITE" id="PS50943">
    <property type="entry name" value="HTH_CROC1"/>
    <property type="match status" value="1"/>
</dbReference>
<dbReference type="Pfam" id="PF01381">
    <property type="entry name" value="HTH_3"/>
    <property type="match status" value="1"/>
</dbReference>
<dbReference type="InterPro" id="IPR010982">
    <property type="entry name" value="Lambda_DNA-bd_dom_sf"/>
</dbReference>
<dbReference type="InterPro" id="IPR001387">
    <property type="entry name" value="Cro/C1-type_HTH"/>
</dbReference>
<evidence type="ECO:0000313" key="2">
    <source>
        <dbReference type="EMBL" id="GAA0621609.1"/>
    </source>
</evidence>
<proteinExistence type="predicted"/>
<protein>
    <recommendedName>
        <fullName evidence="1">HTH cro/C1-type domain-containing protein</fullName>
    </recommendedName>
</protein>
<name>A0ABN1GWC4_9CAUL</name>
<dbReference type="Gene3D" id="1.10.260.40">
    <property type="entry name" value="lambda repressor-like DNA-binding domains"/>
    <property type="match status" value="1"/>
</dbReference>
<gene>
    <name evidence="2" type="ORF">GCM10009422_16730</name>
</gene>
<keyword evidence="3" id="KW-1185">Reference proteome</keyword>
<sequence length="96" mass="10983">MTQTSLTNAIGKTFQQIQKYEQGRNRVSASVLWEIACQLKAPIQYFFTEIPVESGFNAARDEGAREQRLTELFRALNKHEQEAVMHVIGCLLQPRT</sequence>
<feature type="domain" description="HTH cro/C1-type" evidence="1">
    <location>
        <begin position="1"/>
        <end position="46"/>
    </location>
</feature>
<accession>A0ABN1GWC4</accession>
<reference evidence="2 3" key="1">
    <citation type="journal article" date="2019" name="Int. J. Syst. Evol. Microbiol.">
        <title>The Global Catalogue of Microorganisms (GCM) 10K type strain sequencing project: providing services to taxonomists for standard genome sequencing and annotation.</title>
        <authorList>
            <consortium name="The Broad Institute Genomics Platform"/>
            <consortium name="The Broad Institute Genome Sequencing Center for Infectious Disease"/>
            <person name="Wu L."/>
            <person name="Ma J."/>
        </authorList>
    </citation>
    <scope>NUCLEOTIDE SEQUENCE [LARGE SCALE GENOMIC DNA]</scope>
    <source>
        <strain evidence="2 3">JCM 12928</strain>
    </source>
</reference>